<keyword evidence="3" id="KW-1185">Reference proteome</keyword>
<proteinExistence type="predicted"/>
<dbReference type="EMBL" id="VIWX01000007">
    <property type="protein sequence ID" value="TWF92593.1"/>
    <property type="molecule type" value="Genomic_DNA"/>
</dbReference>
<evidence type="ECO:0000256" key="1">
    <source>
        <dbReference type="SAM" id="Phobius"/>
    </source>
</evidence>
<keyword evidence="1" id="KW-1133">Transmembrane helix</keyword>
<evidence type="ECO:0000313" key="2">
    <source>
        <dbReference type="EMBL" id="TWF92593.1"/>
    </source>
</evidence>
<protein>
    <submittedName>
        <fullName evidence="2">Uncharacterized protein</fullName>
    </submittedName>
</protein>
<dbReference type="AlphaFoldDB" id="A0A561TZQ1"/>
<organism evidence="2 3">
    <name type="scientific">Saccharopolyspora dendranthemae</name>
    <dbReference type="NCBI Taxonomy" id="1181886"/>
    <lineage>
        <taxon>Bacteria</taxon>
        <taxon>Bacillati</taxon>
        <taxon>Actinomycetota</taxon>
        <taxon>Actinomycetes</taxon>
        <taxon>Pseudonocardiales</taxon>
        <taxon>Pseudonocardiaceae</taxon>
        <taxon>Saccharopolyspora</taxon>
    </lineage>
</organism>
<keyword evidence="1" id="KW-0812">Transmembrane</keyword>
<dbReference type="Proteomes" id="UP000316184">
    <property type="component" value="Unassembled WGS sequence"/>
</dbReference>
<sequence length="155" mass="16647">MIDRTQTSDRPSRRIFTGLAIAAGGGVIALLVEYFVIQGWLAPEPAIQWKSNNAPKPVNSVSAEGKVEHVDGWLTVTGNLTDNGHDNKGVLLIFSTRGGDGGRVANTDGANQSVTIDKGYPDTVPNIAVQECLTHQKRAMDVLECSDPLVIWPKP</sequence>
<dbReference type="RefSeq" id="WP_145745177.1">
    <property type="nucleotide sequence ID" value="NZ_VIWX01000007.1"/>
</dbReference>
<reference evidence="2 3" key="1">
    <citation type="submission" date="2019-06" db="EMBL/GenBank/DDBJ databases">
        <title>Sequencing the genomes of 1000 actinobacteria strains.</title>
        <authorList>
            <person name="Klenk H.-P."/>
        </authorList>
    </citation>
    <scope>NUCLEOTIDE SEQUENCE [LARGE SCALE GENOMIC DNA]</scope>
    <source>
        <strain evidence="2 3">DSM 46699</strain>
    </source>
</reference>
<dbReference type="OrthoDB" id="9854299at2"/>
<evidence type="ECO:0000313" key="3">
    <source>
        <dbReference type="Proteomes" id="UP000316184"/>
    </source>
</evidence>
<name>A0A561TZQ1_9PSEU</name>
<comment type="caution">
    <text evidence="2">The sequence shown here is derived from an EMBL/GenBank/DDBJ whole genome shotgun (WGS) entry which is preliminary data.</text>
</comment>
<keyword evidence="1" id="KW-0472">Membrane</keyword>
<feature type="transmembrane region" description="Helical" evidence="1">
    <location>
        <begin position="15"/>
        <end position="37"/>
    </location>
</feature>
<gene>
    <name evidence="2" type="ORF">FHU35_17236</name>
</gene>
<accession>A0A561TZQ1</accession>